<dbReference type="Proteomes" id="UP000282760">
    <property type="component" value="Chromosome"/>
</dbReference>
<accession>A0A3T0JS96</accession>
<dbReference type="CDD" id="cd06257">
    <property type="entry name" value="DnaJ"/>
    <property type="match status" value="1"/>
</dbReference>
<dbReference type="EMBL" id="CP024646">
    <property type="protein sequence ID" value="AZV26308.1"/>
    <property type="molecule type" value="Genomic_DNA"/>
</dbReference>
<sequence length="892" mass="100009">MSCWIRLGIEPTKDNEAIRGAYRARLPQHHPETDPEGFQALREAYEIALRFAREEEPEADAPADTELNASDQLLSGFEALLNDSARRFAPAAWQVFIFELDQVPLEVLDEVCWPLLRELLDAGPISHVCARLLAQRMGWASRMLDLDFENARHVDEFLQRIEAADPFDTSLMSEWPVVAQLETLWFLRTLNHLHRNASLDDYRYFANLHTCVPLPPDDGLLQRLAIQFSQAGIASKGFLEIINEQHRLAPMDVDWLYLLACQRSALGMEELALQAWVRLWREHQHPKAADWLLALCARHQPQRLPLLIQAFDRLENFRDWSDDLGDVTQEYGSPSQRPETLGRWFRARQLELHDIADAFVEWRISGDELPLLASLIVASDDPRLQTLYQYAWALHRGDVPLLQQIMEAPQASDILEQLVLEGFKYQADQQICWLTQAPIPLALKAFLASNSAQPVLEPVLQKGEPLALCLLWMRRLRAYDARSLARLDEAFGLGKQGALLDGLKLQAQLAGQGMLLPAIDGRCDVWEWHRQALYLLATLDQPVRWLGAQSAHCVDSMNIERGHPLARLQPLLCRLNREQGSASGLLGWLQAADPVHAMLARQLLSAQEALDSARLLSNDRLFECMRSDIKAFDDDLLGRMLLGGVLYHDPLLDAQQRKYLLDRITEVVNPQDWFDGFRHGLIKGEPPHPPSALLEEEGISSDAFGLAVDVLKGLVRYGSAGVPRQKMLLRMQRAKDNPENGLGLRFAFSALLSWSERLLQAKGDTRPTPASAFWRLGSRLGRGAFIWQVIGAVLITPLAALLSGTPLAGIIVMLLGAAFLLGAILRRLHDMGRGIPTLLIIAVLSPVLPFLPLILFGFPGDTLPNRYGVPPDSVGEDTLPGGLQATLRRLNG</sequence>
<dbReference type="SUPFAM" id="SSF46565">
    <property type="entry name" value="Chaperone J-domain"/>
    <property type="match status" value="1"/>
</dbReference>
<dbReference type="PROSITE" id="PS50076">
    <property type="entry name" value="DNAJ_2"/>
    <property type="match status" value="1"/>
</dbReference>
<name>A0A3T0JS96_PSESX</name>
<keyword evidence="2" id="KW-0812">Transmembrane</keyword>
<evidence type="ECO:0000313" key="4">
    <source>
        <dbReference type="EMBL" id="AZV26308.1"/>
    </source>
</evidence>
<proteinExistence type="predicted"/>
<feature type="transmembrane region" description="Helical" evidence="2">
    <location>
        <begin position="837"/>
        <end position="858"/>
    </location>
</feature>
<dbReference type="GO" id="GO:0016020">
    <property type="term" value="C:membrane"/>
    <property type="evidence" value="ECO:0007669"/>
    <property type="project" value="InterPro"/>
</dbReference>
<gene>
    <name evidence="4" type="ORF">CT157_09910</name>
</gene>
<evidence type="ECO:0000313" key="5">
    <source>
        <dbReference type="Proteomes" id="UP000282760"/>
    </source>
</evidence>
<protein>
    <submittedName>
        <fullName evidence="4">Molecular chaperone DnaJ</fullName>
    </submittedName>
</protein>
<feature type="transmembrane region" description="Helical" evidence="2">
    <location>
        <begin position="807"/>
        <end position="825"/>
    </location>
</feature>
<feature type="domain" description="J" evidence="3">
    <location>
        <begin position="2"/>
        <end position="53"/>
    </location>
</feature>
<evidence type="ECO:0000259" key="3">
    <source>
        <dbReference type="PROSITE" id="PS50076"/>
    </source>
</evidence>
<organism evidence="4 5">
    <name type="scientific">Pseudomonas syringae</name>
    <dbReference type="NCBI Taxonomy" id="317"/>
    <lineage>
        <taxon>Bacteria</taxon>
        <taxon>Pseudomonadati</taxon>
        <taxon>Pseudomonadota</taxon>
        <taxon>Gammaproteobacteria</taxon>
        <taxon>Pseudomonadales</taxon>
        <taxon>Pseudomonadaceae</taxon>
        <taxon>Pseudomonas</taxon>
    </lineage>
</organism>
<dbReference type="InterPro" id="IPR001623">
    <property type="entry name" value="DnaJ_domain"/>
</dbReference>
<dbReference type="AlphaFoldDB" id="A0A3T0JS96"/>
<evidence type="ECO:0000256" key="1">
    <source>
        <dbReference type="ARBA" id="ARBA00023186"/>
    </source>
</evidence>
<dbReference type="InterPro" id="IPR036869">
    <property type="entry name" value="J_dom_sf"/>
</dbReference>
<keyword evidence="1" id="KW-0143">Chaperone</keyword>
<evidence type="ECO:0000256" key="2">
    <source>
        <dbReference type="SAM" id="Phobius"/>
    </source>
</evidence>
<keyword evidence="2" id="KW-1133">Transmembrane helix</keyword>
<reference evidence="4 5" key="1">
    <citation type="submission" date="2017-11" db="EMBL/GenBank/DDBJ databases">
        <title>Effect of PGPRs.</title>
        <authorList>
            <person name="Oliva R."/>
            <person name="Nong J."/>
            <person name="Roman V."/>
        </authorList>
    </citation>
    <scope>NUCLEOTIDE SEQUENCE [LARGE SCALE GENOMIC DNA]</scope>
    <source>
        <strain evidence="4">Inb918</strain>
    </source>
</reference>
<keyword evidence="2" id="KW-0472">Membrane</keyword>